<sequence>MKTETVEARAVKIAAKIMQADGLCRYDDVDKCRRVYATTEICERCIHSWLLTKAKVELIREGKMKHEC</sequence>
<gene>
    <name evidence="1" type="ORF">AULFYP135_01740</name>
</gene>
<reference evidence="1" key="1">
    <citation type="submission" date="2019-11" db="EMBL/GenBank/DDBJ databases">
        <authorList>
            <person name="Feng L."/>
        </authorList>
    </citation>
    <scope>NUCLEOTIDE SEQUENCE</scope>
    <source>
        <strain evidence="1">AundefinedLFYP135</strain>
    </source>
</reference>
<dbReference type="EMBL" id="CACRSL010000003">
    <property type="protein sequence ID" value="VYT12476.1"/>
    <property type="molecule type" value="Genomic_DNA"/>
</dbReference>
<accession>A0A6N2UAG1</accession>
<dbReference type="AlphaFoldDB" id="A0A6N2UAG1"/>
<organism evidence="1">
    <name type="scientific">uncultured Anaerotruncus sp</name>
    <dbReference type="NCBI Taxonomy" id="905011"/>
    <lineage>
        <taxon>Bacteria</taxon>
        <taxon>Bacillati</taxon>
        <taxon>Bacillota</taxon>
        <taxon>Clostridia</taxon>
        <taxon>Eubacteriales</taxon>
        <taxon>Oscillospiraceae</taxon>
        <taxon>Anaerotruncus</taxon>
        <taxon>environmental samples</taxon>
    </lineage>
</organism>
<proteinExistence type="predicted"/>
<protein>
    <submittedName>
        <fullName evidence="1">Uncharacterized protein</fullName>
    </submittedName>
</protein>
<name>A0A6N2UAG1_9FIRM</name>
<evidence type="ECO:0000313" key="1">
    <source>
        <dbReference type="EMBL" id="VYT12476.1"/>
    </source>
</evidence>